<dbReference type="SUPFAM" id="SSF55486">
    <property type="entry name" value="Metalloproteases ('zincins'), catalytic domain"/>
    <property type="match status" value="1"/>
</dbReference>
<evidence type="ECO:0000259" key="10">
    <source>
        <dbReference type="Pfam" id="PF02868"/>
    </source>
</evidence>
<evidence type="ECO:0000313" key="11">
    <source>
        <dbReference type="EMBL" id="QSQ27573.1"/>
    </source>
</evidence>
<feature type="domain" description="Peptidase M4" evidence="9">
    <location>
        <begin position="76"/>
        <end position="184"/>
    </location>
</feature>
<keyword evidence="4 7" id="KW-0378">Hydrolase</keyword>
<dbReference type="InterPro" id="IPR052759">
    <property type="entry name" value="Metalloprotease_M4"/>
</dbReference>
<keyword evidence="2 7" id="KW-0645">Protease</keyword>
<dbReference type="InterPro" id="IPR013856">
    <property type="entry name" value="Peptidase_M4_domain"/>
</dbReference>
<feature type="domain" description="Peptidase M4 C-terminal" evidence="10">
    <location>
        <begin position="189"/>
        <end position="356"/>
    </location>
</feature>
<dbReference type="InterPro" id="IPR001570">
    <property type="entry name" value="Peptidase_M4_C_domain"/>
</dbReference>
<gene>
    <name evidence="11" type="ORF">JY651_22835</name>
</gene>
<dbReference type="PRINTS" id="PR00730">
    <property type="entry name" value="THERMOLYSIN"/>
</dbReference>
<sequence>MHIPTRHRHSIHCILPPHLTRQIAVNGTKEQRERLLRTLSIDHTFRSMRVARAGILQAGQQLVPSPMVVESQLQRTIYDMKNTEALPGTVVRTEGQGDTSDVAVNEAYAGLGDTYALYWEVFARNSIDGKGLPLHAHVHYGSDYNNAFWDGERMIFGDGDGDLFNRFTIAVDVIGHELTHGVTECDGPLTYFTQSGALNESISDVFGSIVKQRTLNQKADQADWLIGEGLFTKKVQGVALRSMKAPGTAYDDPVLGKDPQPARMRDYVRTVQDNGGVHINSGIPNRAFYLVASELGGYSWERAGHIWYETLRDPRLRANSTFLSFARLTVLSAARLYGSGGAEEKAVRDAWAQVDIRVSRERAGEPMWGPGVQLPSKQPGQRPPAH</sequence>
<proteinExistence type="inferred from homology"/>
<comment type="cofactor">
    <cofactor evidence="7">
        <name>Zn(2+)</name>
        <dbReference type="ChEBI" id="CHEBI:29105"/>
    </cofactor>
</comment>
<dbReference type="Gene3D" id="3.10.170.10">
    <property type="match status" value="1"/>
</dbReference>
<reference evidence="11 12" key="1">
    <citation type="submission" date="2021-02" db="EMBL/GenBank/DDBJ databases">
        <title>De Novo genome assembly of isolated myxobacteria.</title>
        <authorList>
            <person name="Stevens D.C."/>
        </authorList>
    </citation>
    <scope>NUCLEOTIDE SEQUENCE [LARGE SCALE GENOMIC DNA]</scope>
    <source>
        <strain evidence="12">SCPEA02</strain>
    </source>
</reference>
<protein>
    <recommendedName>
        <fullName evidence="7">Neutral metalloproteinase</fullName>
        <ecNumber evidence="7">3.4.24.-</ecNumber>
    </recommendedName>
</protein>
<evidence type="ECO:0000256" key="3">
    <source>
        <dbReference type="ARBA" id="ARBA00022723"/>
    </source>
</evidence>
<evidence type="ECO:0000256" key="7">
    <source>
        <dbReference type="RuleBase" id="RU366073"/>
    </source>
</evidence>
<evidence type="ECO:0000256" key="6">
    <source>
        <dbReference type="ARBA" id="ARBA00023049"/>
    </source>
</evidence>
<dbReference type="InterPro" id="IPR027268">
    <property type="entry name" value="Peptidase_M4/M1_CTD_sf"/>
</dbReference>
<keyword evidence="3" id="KW-0479">Metal-binding</keyword>
<accession>A0ABX7PAU7</accession>
<name>A0ABX7PAU7_9BACT</name>
<dbReference type="EMBL" id="CP071090">
    <property type="protein sequence ID" value="QSQ27573.1"/>
    <property type="molecule type" value="Genomic_DNA"/>
</dbReference>
<dbReference type="CDD" id="cd09597">
    <property type="entry name" value="M4_TLP"/>
    <property type="match status" value="1"/>
</dbReference>
<dbReference type="Proteomes" id="UP000662747">
    <property type="component" value="Chromosome"/>
</dbReference>
<comment type="function">
    <text evidence="7">Extracellular zinc metalloprotease.</text>
</comment>
<keyword evidence="7" id="KW-0964">Secreted</keyword>
<keyword evidence="5 7" id="KW-0862">Zinc</keyword>
<evidence type="ECO:0000313" key="12">
    <source>
        <dbReference type="Proteomes" id="UP000662747"/>
    </source>
</evidence>
<dbReference type="PANTHER" id="PTHR43579:SF1">
    <property type="entry name" value="NEUTRAL METALLOPROTEINASE"/>
    <property type="match status" value="1"/>
</dbReference>
<evidence type="ECO:0000256" key="2">
    <source>
        <dbReference type="ARBA" id="ARBA00022670"/>
    </source>
</evidence>
<feature type="region of interest" description="Disordered" evidence="8">
    <location>
        <begin position="362"/>
        <end position="386"/>
    </location>
</feature>
<dbReference type="RefSeq" id="WP_206729093.1">
    <property type="nucleotide sequence ID" value="NZ_CP071090.1"/>
</dbReference>
<evidence type="ECO:0000256" key="1">
    <source>
        <dbReference type="ARBA" id="ARBA00009388"/>
    </source>
</evidence>
<dbReference type="PANTHER" id="PTHR43579">
    <property type="match status" value="1"/>
</dbReference>
<comment type="similarity">
    <text evidence="1 7">Belongs to the peptidase M4 family.</text>
</comment>
<dbReference type="Pfam" id="PF01447">
    <property type="entry name" value="Peptidase_M4"/>
    <property type="match status" value="1"/>
</dbReference>
<keyword evidence="12" id="KW-1185">Reference proteome</keyword>
<evidence type="ECO:0000256" key="5">
    <source>
        <dbReference type="ARBA" id="ARBA00022833"/>
    </source>
</evidence>
<evidence type="ECO:0000256" key="8">
    <source>
        <dbReference type="SAM" id="MobiDB-lite"/>
    </source>
</evidence>
<dbReference type="Gene3D" id="1.10.390.10">
    <property type="entry name" value="Neutral Protease Domain 2"/>
    <property type="match status" value="1"/>
</dbReference>
<dbReference type="EC" id="3.4.24.-" evidence="7"/>
<dbReference type="Pfam" id="PF02868">
    <property type="entry name" value="Peptidase_M4_C"/>
    <property type="match status" value="1"/>
</dbReference>
<keyword evidence="6 7" id="KW-0482">Metalloprotease</keyword>
<evidence type="ECO:0000256" key="4">
    <source>
        <dbReference type="ARBA" id="ARBA00022801"/>
    </source>
</evidence>
<dbReference type="InterPro" id="IPR023612">
    <property type="entry name" value="Peptidase_M4"/>
</dbReference>
<evidence type="ECO:0000259" key="9">
    <source>
        <dbReference type="Pfam" id="PF01447"/>
    </source>
</evidence>
<comment type="subcellular location">
    <subcellularLocation>
        <location evidence="7">Secreted</location>
    </subcellularLocation>
</comment>
<organism evidence="11 12">
    <name type="scientific">Pyxidicoccus parkwayensis</name>
    <dbReference type="NCBI Taxonomy" id="2813578"/>
    <lineage>
        <taxon>Bacteria</taxon>
        <taxon>Pseudomonadati</taxon>
        <taxon>Myxococcota</taxon>
        <taxon>Myxococcia</taxon>
        <taxon>Myxococcales</taxon>
        <taxon>Cystobacterineae</taxon>
        <taxon>Myxococcaceae</taxon>
        <taxon>Pyxidicoccus</taxon>
    </lineage>
</organism>